<proteinExistence type="predicted"/>
<dbReference type="Pfam" id="PF13730">
    <property type="entry name" value="HTH_36"/>
    <property type="match status" value="1"/>
</dbReference>
<accession>A0ABW6NA34</accession>
<name>A0ABW6NA34_9ACTN</name>
<gene>
    <name evidence="2" type="ORF">ACFYQT_40190</name>
</gene>
<evidence type="ECO:0000256" key="1">
    <source>
        <dbReference type="SAM" id="MobiDB-lite"/>
    </source>
</evidence>
<organism evidence="2 3">
    <name type="scientific">Streptomyces tibetensis</name>
    <dbReference type="NCBI Taxonomy" id="2382123"/>
    <lineage>
        <taxon>Bacteria</taxon>
        <taxon>Bacillati</taxon>
        <taxon>Actinomycetota</taxon>
        <taxon>Actinomycetes</taxon>
        <taxon>Kitasatosporales</taxon>
        <taxon>Streptomycetaceae</taxon>
        <taxon>Streptomyces</taxon>
    </lineage>
</organism>
<evidence type="ECO:0000313" key="3">
    <source>
        <dbReference type="Proteomes" id="UP001601422"/>
    </source>
</evidence>
<dbReference type="Proteomes" id="UP001601422">
    <property type="component" value="Unassembled WGS sequence"/>
</dbReference>
<dbReference type="EMBL" id="JBIAJP010000021">
    <property type="protein sequence ID" value="MFF0009618.1"/>
    <property type="molecule type" value="Genomic_DNA"/>
</dbReference>
<dbReference type="InterPro" id="IPR036388">
    <property type="entry name" value="WH-like_DNA-bd_sf"/>
</dbReference>
<feature type="region of interest" description="Disordered" evidence="1">
    <location>
        <begin position="108"/>
        <end position="133"/>
    </location>
</feature>
<dbReference type="Gene3D" id="1.10.10.10">
    <property type="entry name" value="Winged helix-like DNA-binding domain superfamily/Winged helix DNA-binding domain"/>
    <property type="match status" value="1"/>
</dbReference>
<comment type="caution">
    <text evidence="2">The sequence shown here is derived from an EMBL/GenBank/DDBJ whole genome shotgun (WGS) entry which is preliminary data.</text>
</comment>
<sequence>MSVEHMAMVFAAEGLDGGEKLLLLAYTNYTDPHGYCWPGEDRLAEDTGTSPSTVRRTKKKLIARNLVKSIRRPETSNLARVNLPLLASMARQRKAYDDNEVERLSFGPPAQEQESETGSDQQTVQSDLSLSQGSDLRTVQSDLDHRSDCSGGQFNLTCAGGQSDLQSISDPPGRTISRPSVPGDSAAAADGGTDGAKVPSQISRNPGVDLLLAIGAEKPEFLLTGKPLRDQGLVVAGMLLEGWTPEQLRQVIAGRNLPDEITTTVGSIVSGRLRQALAGPVPETVGNGTYMTSAMSGGVATLPRRTVIPLQNCDRCDHAFRSPEPGLCGPCREDVNA</sequence>
<protein>
    <submittedName>
        <fullName evidence="2">Helix-turn-helix domain-containing protein</fullName>
    </submittedName>
</protein>
<evidence type="ECO:0000313" key="2">
    <source>
        <dbReference type="EMBL" id="MFF0009618.1"/>
    </source>
</evidence>
<dbReference type="RefSeq" id="WP_389835593.1">
    <property type="nucleotide sequence ID" value="NZ_JBIAJP010000021.1"/>
</dbReference>
<feature type="region of interest" description="Disordered" evidence="1">
    <location>
        <begin position="160"/>
        <end position="202"/>
    </location>
</feature>
<keyword evidence="3" id="KW-1185">Reference proteome</keyword>
<reference evidence="2 3" key="1">
    <citation type="submission" date="2024-10" db="EMBL/GenBank/DDBJ databases">
        <title>The Natural Products Discovery Center: Release of the First 8490 Sequenced Strains for Exploring Actinobacteria Biosynthetic Diversity.</title>
        <authorList>
            <person name="Kalkreuter E."/>
            <person name="Kautsar S.A."/>
            <person name="Yang D."/>
            <person name="Bader C.D."/>
            <person name="Teijaro C.N."/>
            <person name="Fluegel L."/>
            <person name="Davis C.M."/>
            <person name="Simpson J.R."/>
            <person name="Lauterbach L."/>
            <person name="Steele A.D."/>
            <person name="Gui C."/>
            <person name="Meng S."/>
            <person name="Li G."/>
            <person name="Viehrig K."/>
            <person name="Ye F."/>
            <person name="Su P."/>
            <person name="Kiefer A.F."/>
            <person name="Nichols A."/>
            <person name="Cepeda A.J."/>
            <person name="Yan W."/>
            <person name="Fan B."/>
            <person name="Jiang Y."/>
            <person name="Adhikari A."/>
            <person name="Zheng C.-J."/>
            <person name="Schuster L."/>
            <person name="Cowan T.M."/>
            <person name="Smanski M.J."/>
            <person name="Chevrette M.G."/>
            <person name="De Carvalho L.P.S."/>
            <person name="Shen B."/>
        </authorList>
    </citation>
    <scope>NUCLEOTIDE SEQUENCE [LARGE SCALE GENOMIC DNA]</scope>
    <source>
        <strain evidence="2 3">NPDC005497</strain>
    </source>
</reference>